<proteinExistence type="predicted"/>
<dbReference type="AlphaFoldDB" id="A0A4Z2IA86"/>
<sequence>MLRPPRRAPALPCGGIKVRLTSGQSDNLVAPPHMNVGYMFSRGGVLHRTPPGPDPPRSSPVVSPSLTLHEEPLSSLCIIICTIQSFSELVNLGGGADHGLLAEPKDNDLVLIPAASPALRSGYRLTQPH</sequence>
<gene>
    <name evidence="2" type="ORF">EYF80_014816</name>
</gene>
<dbReference type="Proteomes" id="UP000314294">
    <property type="component" value="Unassembled WGS sequence"/>
</dbReference>
<name>A0A4Z2IA86_9TELE</name>
<evidence type="ECO:0000313" key="2">
    <source>
        <dbReference type="EMBL" id="TNN74898.1"/>
    </source>
</evidence>
<evidence type="ECO:0000256" key="1">
    <source>
        <dbReference type="SAM" id="MobiDB-lite"/>
    </source>
</evidence>
<accession>A0A4Z2IA86</accession>
<dbReference type="EMBL" id="SRLO01000109">
    <property type="protein sequence ID" value="TNN74898.1"/>
    <property type="molecule type" value="Genomic_DNA"/>
</dbReference>
<reference evidence="2 3" key="1">
    <citation type="submission" date="2019-03" db="EMBL/GenBank/DDBJ databases">
        <title>First draft genome of Liparis tanakae, snailfish: a comprehensive survey of snailfish specific genes.</title>
        <authorList>
            <person name="Kim W."/>
            <person name="Song I."/>
            <person name="Jeong J.-H."/>
            <person name="Kim D."/>
            <person name="Kim S."/>
            <person name="Ryu S."/>
            <person name="Song J.Y."/>
            <person name="Lee S.K."/>
        </authorList>
    </citation>
    <scope>NUCLEOTIDE SEQUENCE [LARGE SCALE GENOMIC DNA]</scope>
    <source>
        <tissue evidence="2">Muscle</tissue>
    </source>
</reference>
<feature type="region of interest" description="Disordered" evidence="1">
    <location>
        <begin position="44"/>
        <end position="65"/>
    </location>
</feature>
<organism evidence="2 3">
    <name type="scientific">Liparis tanakae</name>
    <name type="common">Tanaka's snailfish</name>
    <dbReference type="NCBI Taxonomy" id="230148"/>
    <lineage>
        <taxon>Eukaryota</taxon>
        <taxon>Metazoa</taxon>
        <taxon>Chordata</taxon>
        <taxon>Craniata</taxon>
        <taxon>Vertebrata</taxon>
        <taxon>Euteleostomi</taxon>
        <taxon>Actinopterygii</taxon>
        <taxon>Neopterygii</taxon>
        <taxon>Teleostei</taxon>
        <taxon>Neoteleostei</taxon>
        <taxon>Acanthomorphata</taxon>
        <taxon>Eupercaria</taxon>
        <taxon>Perciformes</taxon>
        <taxon>Cottioidei</taxon>
        <taxon>Cottales</taxon>
        <taxon>Liparidae</taxon>
        <taxon>Liparis</taxon>
    </lineage>
</organism>
<evidence type="ECO:0000313" key="3">
    <source>
        <dbReference type="Proteomes" id="UP000314294"/>
    </source>
</evidence>
<comment type="caution">
    <text evidence="2">The sequence shown here is derived from an EMBL/GenBank/DDBJ whole genome shotgun (WGS) entry which is preliminary data.</text>
</comment>
<protein>
    <submittedName>
        <fullName evidence="2">Uncharacterized protein</fullName>
    </submittedName>
</protein>
<keyword evidence="3" id="KW-1185">Reference proteome</keyword>